<evidence type="ECO:0000313" key="3">
    <source>
        <dbReference type="Proteomes" id="UP000838756"/>
    </source>
</evidence>
<evidence type="ECO:0000256" key="1">
    <source>
        <dbReference type="SAM" id="MobiDB-lite"/>
    </source>
</evidence>
<protein>
    <submittedName>
        <fullName evidence="2">Jg25032 protein</fullName>
    </submittedName>
</protein>
<dbReference type="Proteomes" id="UP000838756">
    <property type="component" value="Unassembled WGS sequence"/>
</dbReference>
<comment type="caution">
    <text evidence="2">The sequence shown here is derived from an EMBL/GenBank/DDBJ whole genome shotgun (WGS) entry which is preliminary data.</text>
</comment>
<dbReference type="AlphaFoldDB" id="A0A8S4R5R2"/>
<keyword evidence="3" id="KW-1185">Reference proteome</keyword>
<gene>
    <name evidence="2" type="primary">jg25032</name>
    <name evidence="2" type="ORF">PAEG_LOCUS9783</name>
</gene>
<organism evidence="2 3">
    <name type="scientific">Pararge aegeria aegeria</name>
    <dbReference type="NCBI Taxonomy" id="348720"/>
    <lineage>
        <taxon>Eukaryota</taxon>
        <taxon>Metazoa</taxon>
        <taxon>Ecdysozoa</taxon>
        <taxon>Arthropoda</taxon>
        <taxon>Hexapoda</taxon>
        <taxon>Insecta</taxon>
        <taxon>Pterygota</taxon>
        <taxon>Neoptera</taxon>
        <taxon>Endopterygota</taxon>
        <taxon>Lepidoptera</taxon>
        <taxon>Glossata</taxon>
        <taxon>Ditrysia</taxon>
        <taxon>Papilionoidea</taxon>
        <taxon>Nymphalidae</taxon>
        <taxon>Satyrinae</taxon>
        <taxon>Satyrini</taxon>
        <taxon>Parargina</taxon>
        <taxon>Pararge</taxon>
    </lineage>
</organism>
<dbReference type="EMBL" id="CAKXAJ010024817">
    <property type="protein sequence ID" value="CAH2230574.1"/>
    <property type="molecule type" value="Genomic_DNA"/>
</dbReference>
<accession>A0A8S4R5R2</accession>
<feature type="region of interest" description="Disordered" evidence="1">
    <location>
        <begin position="53"/>
        <end position="75"/>
    </location>
</feature>
<sequence length="75" mass="8260">MFNCGSRGPGFESLMGQFDMSVRVVGHVEGKRARVTYSLDRYGEIADSDNCGGMLSTRYQPPKVEKTRAGSRAIQ</sequence>
<evidence type="ECO:0000313" key="2">
    <source>
        <dbReference type="EMBL" id="CAH2230574.1"/>
    </source>
</evidence>
<reference evidence="2" key="1">
    <citation type="submission" date="2022-03" db="EMBL/GenBank/DDBJ databases">
        <authorList>
            <person name="Lindestad O."/>
        </authorList>
    </citation>
    <scope>NUCLEOTIDE SEQUENCE</scope>
</reference>
<name>A0A8S4R5R2_9NEOP</name>
<proteinExistence type="predicted"/>